<keyword evidence="2" id="KW-1185">Reference proteome</keyword>
<evidence type="ECO:0000313" key="2">
    <source>
        <dbReference type="Proteomes" id="UP001336835"/>
    </source>
</evidence>
<sequence length="140" mass="15955">MKEQLYKRAIDDFSTMMYQKGYRGRFSLDKGDRINFGTLAECLETYVRTLLSEGIPAPLKLETYAAYKHAGDHILCTLHGNLDTVKGFIMEQMDVIHQPSGKGQSFRLVNNRQIPGINAVLGLFPKPKPWDHLIKGKFRP</sequence>
<comment type="caution">
    <text evidence="1">The sequence shown here is derived from an EMBL/GenBank/DDBJ whole genome shotgun (WGS) entry which is preliminary data.</text>
</comment>
<gene>
    <name evidence="1" type="ORF">VRU48_14875</name>
</gene>
<name>A0ABU7IAA3_9SPHI</name>
<protein>
    <submittedName>
        <fullName evidence="1">Uncharacterized protein</fullName>
    </submittedName>
</protein>
<reference evidence="1 2" key="1">
    <citation type="submission" date="2024-01" db="EMBL/GenBank/DDBJ databases">
        <title>Pedobacter sp. nov., isolated from fresh soil.</title>
        <authorList>
            <person name="Le N.T.T."/>
        </authorList>
    </citation>
    <scope>NUCLEOTIDE SEQUENCE [LARGE SCALE GENOMIC DNA]</scope>
    <source>
        <strain evidence="1 2">KR3-3</strain>
    </source>
</reference>
<dbReference type="EMBL" id="JAZDQT010000002">
    <property type="protein sequence ID" value="MEE1946405.1"/>
    <property type="molecule type" value="Genomic_DNA"/>
</dbReference>
<evidence type="ECO:0000313" key="1">
    <source>
        <dbReference type="EMBL" id="MEE1946405.1"/>
    </source>
</evidence>
<organism evidence="1 2">
    <name type="scientific">Pedobacter albus</name>
    <dbReference type="NCBI Taxonomy" id="3113905"/>
    <lineage>
        <taxon>Bacteria</taxon>
        <taxon>Pseudomonadati</taxon>
        <taxon>Bacteroidota</taxon>
        <taxon>Sphingobacteriia</taxon>
        <taxon>Sphingobacteriales</taxon>
        <taxon>Sphingobacteriaceae</taxon>
        <taxon>Pedobacter</taxon>
    </lineage>
</organism>
<accession>A0ABU7IAA3</accession>
<dbReference type="RefSeq" id="WP_330108705.1">
    <property type="nucleotide sequence ID" value="NZ_JAZDQT010000002.1"/>
</dbReference>
<proteinExistence type="predicted"/>
<dbReference type="Proteomes" id="UP001336835">
    <property type="component" value="Unassembled WGS sequence"/>
</dbReference>